<sequence>MEPDKRTRTRYLLEFSVPGRRVSQLHIVVPHLV</sequence>
<dbReference type="AlphaFoldDB" id="A0A0A2KXY5"/>
<name>A0A0A2KXY5_PENIT</name>
<gene>
    <name evidence="1" type="ORF">PITC_096130</name>
</gene>
<proteinExistence type="predicted"/>
<dbReference type="EMBL" id="JQGA01001158">
    <property type="protein sequence ID" value="KGO69200.1"/>
    <property type="molecule type" value="Genomic_DNA"/>
</dbReference>
<dbReference type="Proteomes" id="UP000030104">
    <property type="component" value="Unassembled WGS sequence"/>
</dbReference>
<organism evidence="1 2">
    <name type="scientific">Penicillium italicum</name>
    <name type="common">Blue mold</name>
    <dbReference type="NCBI Taxonomy" id="40296"/>
    <lineage>
        <taxon>Eukaryota</taxon>
        <taxon>Fungi</taxon>
        <taxon>Dikarya</taxon>
        <taxon>Ascomycota</taxon>
        <taxon>Pezizomycotina</taxon>
        <taxon>Eurotiomycetes</taxon>
        <taxon>Eurotiomycetidae</taxon>
        <taxon>Eurotiales</taxon>
        <taxon>Aspergillaceae</taxon>
        <taxon>Penicillium</taxon>
    </lineage>
</organism>
<dbReference type="HOGENOM" id="CLU_3384978_0_0_1"/>
<keyword evidence="2" id="KW-1185">Reference proteome</keyword>
<evidence type="ECO:0000313" key="2">
    <source>
        <dbReference type="Proteomes" id="UP000030104"/>
    </source>
</evidence>
<protein>
    <submittedName>
        <fullName evidence="1">Uncharacterized protein</fullName>
    </submittedName>
</protein>
<comment type="caution">
    <text evidence="1">The sequence shown here is derived from an EMBL/GenBank/DDBJ whole genome shotgun (WGS) entry which is preliminary data.</text>
</comment>
<accession>A0A0A2KXY5</accession>
<reference evidence="1 2" key="1">
    <citation type="journal article" date="2015" name="Mol. Plant Microbe Interact.">
        <title>Genome, transcriptome, and functional analyses of Penicillium expansum provide new insights into secondary metabolism and pathogenicity.</title>
        <authorList>
            <person name="Ballester A.R."/>
            <person name="Marcet-Houben M."/>
            <person name="Levin E."/>
            <person name="Sela N."/>
            <person name="Selma-Lazaro C."/>
            <person name="Carmona L."/>
            <person name="Wisniewski M."/>
            <person name="Droby S."/>
            <person name="Gonzalez-Candelas L."/>
            <person name="Gabaldon T."/>
        </authorList>
    </citation>
    <scope>NUCLEOTIDE SEQUENCE [LARGE SCALE GENOMIC DNA]</scope>
    <source>
        <strain evidence="1 2">PHI-1</strain>
    </source>
</reference>
<evidence type="ECO:0000313" key="1">
    <source>
        <dbReference type="EMBL" id="KGO69200.1"/>
    </source>
</evidence>